<comment type="caution">
    <text evidence="1">The sequence shown here is derived from an EMBL/GenBank/DDBJ whole genome shotgun (WGS) entry which is preliminary data.</text>
</comment>
<evidence type="ECO:0000313" key="2">
    <source>
        <dbReference type="Proteomes" id="UP001139981"/>
    </source>
</evidence>
<reference evidence="1" key="1">
    <citation type="submission" date="2022-07" db="EMBL/GenBank/DDBJ databases">
        <title>Phylogenomic reconstructions and comparative analyses of Kickxellomycotina fungi.</title>
        <authorList>
            <person name="Reynolds N.K."/>
            <person name="Stajich J.E."/>
            <person name="Barry K."/>
            <person name="Grigoriev I.V."/>
            <person name="Crous P."/>
            <person name="Smith M.E."/>
        </authorList>
    </citation>
    <scope>NUCLEOTIDE SEQUENCE</scope>
    <source>
        <strain evidence="1">CBS 190363</strain>
    </source>
</reference>
<organism evidence="1 2">
    <name type="scientific">Coemansia aciculifera</name>
    <dbReference type="NCBI Taxonomy" id="417176"/>
    <lineage>
        <taxon>Eukaryota</taxon>
        <taxon>Fungi</taxon>
        <taxon>Fungi incertae sedis</taxon>
        <taxon>Zoopagomycota</taxon>
        <taxon>Kickxellomycotina</taxon>
        <taxon>Kickxellomycetes</taxon>
        <taxon>Kickxellales</taxon>
        <taxon>Kickxellaceae</taxon>
        <taxon>Coemansia</taxon>
    </lineage>
</organism>
<sequence length="112" mass="12475">MRSFIILALLSLLVALALATTKIDPATDYVSLSQPEYTKATKEPYKKYTASKAGACINVHKAFSKSNTFIFTHGRRVELYNKPNCQSKFKTTTSNKLALEIHGIASFRVESK</sequence>
<gene>
    <name evidence="1" type="ORF">IWW38_002899</name>
</gene>
<keyword evidence="2" id="KW-1185">Reference proteome</keyword>
<evidence type="ECO:0000313" key="1">
    <source>
        <dbReference type="EMBL" id="KAJ2893322.1"/>
    </source>
</evidence>
<name>A0ACC1M277_9FUNG</name>
<proteinExistence type="predicted"/>
<protein>
    <submittedName>
        <fullName evidence="1">Uncharacterized protein</fullName>
    </submittedName>
</protein>
<accession>A0ACC1M277</accession>
<dbReference type="EMBL" id="JANBVB010000561">
    <property type="protein sequence ID" value="KAJ2893322.1"/>
    <property type="molecule type" value="Genomic_DNA"/>
</dbReference>
<dbReference type="Proteomes" id="UP001139981">
    <property type="component" value="Unassembled WGS sequence"/>
</dbReference>